<feature type="compositionally biased region" description="Acidic residues" evidence="1">
    <location>
        <begin position="82"/>
        <end position="92"/>
    </location>
</feature>
<dbReference type="Proteomes" id="UP000824469">
    <property type="component" value="Unassembled WGS sequence"/>
</dbReference>
<evidence type="ECO:0000256" key="1">
    <source>
        <dbReference type="SAM" id="MobiDB-lite"/>
    </source>
</evidence>
<protein>
    <submittedName>
        <fullName evidence="2">Uncharacterized protein</fullName>
    </submittedName>
</protein>
<gene>
    <name evidence="2" type="ORF">KI387_011063</name>
</gene>
<feature type="region of interest" description="Disordered" evidence="1">
    <location>
        <begin position="1"/>
        <end position="27"/>
    </location>
</feature>
<accession>A0AA38FMM6</accession>
<feature type="compositionally biased region" description="Polar residues" evidence="1">
    <location>
        <begin position="1"/>
        <end position="11"/>
    </location>
</feature>
<sequence length="92" mass="10190">MAQASPGSSYQDIPRRNFVSNNVPQTPRLPATTLRLALEAPPVNALAEIEEEEKNYEEPSSQGEDDQDVGEPTGDSTIGYMEFDEEESDEEE</sequence>
<name>A0AA38FMM6_TAXCH</name>
<feature type="non-terminal residue" evidence="2">
    <location>
        <position position="92"/>
    </location>
</feature>
<comment type="caution">
    <text evidence="2">The sequence shown here is derived from an EMBL/GenBank/DDBJ whole genome shotgun (WGS) entry which is preliminary data.</text>
</comment>
<organism evidence="2 3">
    <name type="scientific">Taxus chinensis</name>
    <name type="common">Chinese yew</name>
    <name type="synonym">Taxus wallichiana var. chinensis</name>
    <dbReference type="NCBI Taxonomy" id="29808"/>
    <lineage>
        <taxon>Eukaryota</taxon>
        <taxon>Viridiplantae</taxon>
        <taxon>Streptophyta</taxon>
        <taxon>Embryophyta</taxon>
        <taxon>Tracheophyta</taxon>
        <taxon>Spermatophyta</taxon>
        <taxon>Pinopsida</taxon>
        <taxon>Pinidae</taxon>
        <taxon>Conifers II</taxon>
        <taxon>Cupressales</taxon>
        <taxon>Taxaceae</taxon>
        <taxon>Taxus</taxon>
    </lineage>
</organism>
<proteinExistence type="predicted"/>
<dbReference type="AlphaFoldDB" id="A0AA38FMM6"/>
<reference evidence="2 3" key="1">
    <citation type="journal article" date="2021" name="Nat. Plants">
        <title>The Taxus genome provides insights into paclitaxel biosynthesis.</title>
        <authorList>
            <person name="Xiong X."/>
            <person name="Gou J."/>
            <person name="Liao Q."/>
            <person name="Li Y."/>
            <person name="Zhou Q."/>
            <person name="Bi G."/>
            <person name="Li C."/>
            <person name="Du R."/>
            <person name="Wang X."/>
            <person name="Sun T."/>
            <person name="Guo L."/>
            <person name="Liang H."/>
            <person name="Lu P."/>
            <person name="Wu Y."/>
            <person name="Zhang Z."/>
            <person name="Ro D.K."/>
            <person name="Shang Y."/>
            <person name="Huang S."/>
            <person name="Yan J."/>
        </authorList>
    </citation>
    <scope>NUCLEOTIDE SEQUENCE [LARGE SCALE GENOMIC DNA]</scope>
    <source>
        <strain evidence="2">Ta-2019</strain>
    </source>
</reference>
<evidence type="ECO:0000313" key="3">
    <source>
        <dbReference type="Proteomes" id="UP000824469"/>
    </source>
</evidence>
<keyword evidence="3" id="KW-1185">Reference proteome</keyword>
<dbReference type="EMBL" id="JAHRHJ020000008">
    <property type="protein sequence ID" value="KAH9306659.1"/>
    <property type="molecule type" value="Genomic_DNA"/>
</dbReference>
<evidence type="ECO:0000313" key="2">
    <source>
        <dbReference type="EMBL" id="KAH9306659.1"/>
    </source>
</evidence>
<feature type="region of interest" description="Disordered" evidence="1">
    <location>
        <begin position="43"/>
        <end position="92"/>
    </location>
</feature>